<dbReference type="OrthoDB" id="9804765at2"/>
<dbReference type="PANTHER" id="PTHR38460:SF1">
    <property type="entry name" value="TAUTOMERASE YOLI-RELATED"/>
    <property type="match status" value="1"/>
</dbReference>
<gene>
    <name evidence="1" type="ORF">EA655_13285</name>
</gene>
<name>A0A4Q8M360_9GAMM</name>
<evidence type="ECO:0000313" key="2">
    <source>
        <dbReference type="Proteomes" id="UP000294164"/>
    </source>
</evidence>
<dbReference type="EMBL" id="SHMG01000008">
    <property type="protein sequence ID" value="TAA40126.1"/>
    <property type="molecule type" value="Genomic_DNA"/>
</dbReference>
<dbReference type="InterPro" id="IPR014347">
    <property type="entry name" value="Tautomerase/MIF_sf"/>
</dbReference>
<accession>A0A4Q8M360</accession>
<dbReference type="InterPro" id="IPR037479">
    <property type="entry name" value="Tauto_MSAD"/>
</dbReference>
<comment type="caution">
    <text evidence="1">The sequence shown here is derived from an EMBL/GenBank/DDBJ whole genome shotgun (WGS) entry which is preliminary data.</text>
</comment>
<dbReference type="RefSeq" id="WP_130535016.1">
    <property type="nucleotide sequence ID" value="NZ_SHMG01000008.1"/>
</dbReference>
<dbReference type="Gene3D" id="3.30.429.10">
    <property type="entry name" value="Macrophage Migration Inhibitory Factor"/>
    <property type="match status" value="1"/>
</dbReference>
<dbReference type="PANTHER" id="PTHR38460">
    <property type="entry name" value="TAUTOMERASE YOLI-RELATED"/>
    <property type="match status" value="1"/>
</dbReference>
<protein>
    <submittedName>
        <fullName evidence="1">Tautomerase family protein</fullName>
    </submittedName>
</protein>
<dbReference type="SUPFAM" id="SSF55331">
    <property type="entry name" value="Tautomerase/MIF"/>
    <property type="match status" value="1"/>
</dbReference>
<proteinExistence type="predicted"/>
<dbReference type="AlphaFoldDB" id="A0A4Q8M360"/>
<organism evidence="1 2">
    <name type="scientific">Pseudoxanthomonas winnipegensis</name>
    <dbReference type="NCBI Taxonomy" id="2480810"/>
    <lineage>
        <taxon>Bacteria</taxon>
        <taxon>Pseudomonadati</taxon>
        <taxon>Pseudomonadota</taxon>
        <taxon>Gammaproteobacteria</taxon>
        <taxon>Lysobacterales</taxon>
        <taxon>Lysobacteraceae</taxon>
        <taxon>Pseudoxanthomonas</taxon>
    </lineage>
</organism>
<dbReference type="Proteomes" id="UP000294164">
    <property type="component" value="Unassembled WGS sequence"/>
</dbReference>
<evidence type="ECO:0000313" key="1">
    <source>
        <dbReference type="EMBL" id="TAA40126.1"/>
    </source>
</evidence>
<reference evidence="1 2" key="1">
    <citation type="submission" date="2019-02" db="EMBL/GenBank/DDBJ databases">
        <title>WGS of Pseudoxanthomonas species novum from clinical isolates.</title>
        <authorList>
            <person name="Bernier A.-M."/>
            <person name="Bernard K."/>
            <person name="Vachon A."/>
        </authorList>
    </citation>
    <scope>NUCLEOTIDE SEQUENCE [LARGE SCALE GENOMIC DNA]</scope>
    <source>
        <strain evidence="1 2">NML130969</strain>
    </source>
</reference>
<dbReference type="Pfam" id="PF14552">
    <property type="entry name" value="Tautomerase_2"/>
    <property type="match status" value="1"/>
</dbReference>
<sequence>MPHARISLLRGASPAYLRALSSSLYQAMHEAFEVPAGDCFQMIHQHAPEELVFDRHYLGGPRSDRFVLIAITAGRERSDACKQAFYRRLVELLAIAPGIAPEDVMVTIVTTSAQDWSFGGGRAGITASGVPA</sequence>